<evidence type="ECO:0000313" key="7">
    <source>
        <dbReference type="EMBL" id="MBB5137786.1"/>
    </source>
</evidence>
<feature type="region of interest" description="Disordered" evidence="4">
    <location>
        <begin position="1"/>
        <end position="38"/>
    </location>
</feature>
<dbReference type="SUPFAM" id="SSF52172">
    <property type="entry name" value="CheY-like"/>
    <property type="match status" value="1"/>
</dbReference>
<dbReference type="NCBIfam" id="NF047785">
    <property type="entry name" value="respo_reg_MadR"/>
    <property type="match status" value="1"/>
</dbReference>
<dbReference type="SUPFAM" id="SSF46894">
    <property type="entry name" value="C-terminal effector domain of the bipartite response regulators"/>
    <property type="match status" value="1"/>
</dbReference>
<dbReference type="SMART" id="SM00448">
    <property type="entry name" value="REC"/>
    <property type="match status" value="1"/>
</dbReference>
<keyword evidence="8" id="KW-1185">Reference proteome</keyword>
<evidence type="ECO:0000313" key="8">
    <source>
        <dbReference type="Proteomes" id="UP000578449"/>
    </source>
</evidence>
<dbReference type="InterPro" id="IPR016032">
    <property type="entry name" value="Sig_transdc_resp-reg_C-effctor"/>
</dbReference>
<evidence type="ECO:0000259" key="5">
    <source>
        <dbReference type="PROSITE" id="PS50043"/>
    </source>
</evidence>
<dbReference type="InterPro" id="IPR039420">
    <property type="entry name" value="WalR-like"/>
</dbReference>
<keyword evidence="1 3" id="KW-0597">Phosphoprotein</keyword>
<feature type="modified residue" description="4-aspartylphosphate" evidence="3">
    <location>
        <position position="96"/>
    </location>
</feature>
<evidence type="ECO:0000256" key="3">
    <source>
        <dbReference type="PROSITE-ProRule" id="PRU00169"/>
    </source>
</evidence>
<dbReference type="InterPro" id="IPR058245">
    <property type="entry name" value="NreC/VraR/RcsB-like_REC"/>
</dbReference>
<feature type="domain" description="Response regulatory" evidence="6">
    <location>
        <begin position="45"/>
        <end position="164"/>
    </location>
</feature>
<dbReference type="InterPro" id="IPR011006">
    <property type="entry name" value="CheY-like_superfamily"/>
</dbReference>
<dbReference type="InterPro" id="IPR000792">
    <property type="entry name" value="Tscrpt_reg_LuxR_C"/>
</dbReference>
<evidence type="ECO:0000259" key="6">
    <source>
        <dbReference type="PROSITE" id="PS50110"/>
    </source>
</evidence>
<sequence>MTTDQMTTDQMTTDQGATDQGTSDQGTRTAPEAAPGAAQAAEPVRIVLVDDHAIVRHGLRSILGRESDLRVVGEASTAAEAVVVVERTRPSIVLLDLKLSTGADTEGLELCARLTGDHPGIAVLVLTTFLDDSLVVEAIRHGARGYVVKDVDTTELLRSIRAVARNECAFDSHSSAAMMRSMRTVPEQPRFTERELTVLRLLARGLSNRNIGAEMYISETTVKFHIRNIMRKMDAGSRAEVVYEATKMGVI</sequence>
<dbReference type="PROSITE" id="PS00622">
    <property type="entry name" value="HTH_LUXR_1"/>
    <property type="match status" value="1"/>
</dbReference>
<dbReference type="Gene3D" id="3.40.50.2300">
    <property type="match status" value="1"/>
</dbReference>
<evidence type="ECO:0000256" key="2">
    <source>
        <dbReference type="ARBA" id="ARBA00023125"/>
    </source>
</evidence>
<dbReference type="CDD" id="cd17535">
    <property type="entry name" value="REC_NarL-like"/>
    <property type="match status" value="1"/>
</dbReference>
<dbReference type="PROSITE" id="PS50043">
    <property type="entry name" value="HTH_LUXR_2"/>
    <property type="match status" value="1"/>
</dbReference>
<reference evidence="7 8" key="1">
    <citation type="submission" date="2020-08" db="EMBL/GenBank/DDBJ databases">
        <title>Genomic Encyclopedia of Type Strains, Phase IV (KMG-IV): sequencing the most valuable type-strain genomes for metagenomic binning, comparative biology and taxonomic classification.</title>
        <authorList>
            <person name="Goeker M."/>
        </authorList>
    </citation>
    <scope>NUCLEOTIDE SEQUENCE [LARGE SCALE GENOMIC DNA]</scope>
    <source>
        <strain evidence="7 8">DSM 45615</strain>
    </source>
</reference>
<dbReference type="GO" id="GO:0003677">
    <property type="term" value="F:DNA binding"/>
    <property type="evidence" value="ECO:0007669"/>
    <property type="project" value="UniProtKB-KW"/>
</dbReference>
<feature type="domain" description="HTH luxR-type" evidence="5">
    <location>
        <begin position="184"/>
        <end position="249"/>
    </location>
</feature>
<dbReference type="Pfam" id="PF00196">
    <property type="entry name" value="GerE"/>
    <property type="match status" value="1"/>
</dbReference>
<dbReference type="PROSITE" id="PS50110">
    <property type="entry name" value="RESPONSE_REGULATORY"/>
    <property type="match status" value="1"/>
</dbReference>
<keyword evidence="2 7" id="KW-0238">DNA-binding</keyword>
<comment type="caution">
    <text evidence="7">The sequence shown here is derived from an EMBL/GenBank/DDBJ whole genome shotgun (WGS) entry which is preliminary data.</text>
</comment>
<dbReference type="InterPro" id="IPR001789">
    <property type="entry name" value="Sig_transdc_resp-reg_receiver"/>
</dbReference>
<proteinExistence type="predicted"/>
<evidence type="ECO:0000256" key="4">
    <source>
        <dbReference type="SAM" id="MobiDB-lite"/>
    </source>
</evidence>
<name>A0A840PG61_9ACTN</name>
<dbReference type="EMBL" id="JACHGN010000020">
    <property type="protein sequence ID" value="MBB5137786.1"/>
    <property type="molecule type" value="Genomic_DNA"/>
</dbReference>
<dbReference type="GO" id="GO:0000160">
    <property type="term" value="P:phosphorelay signal transduction system"/>
    <property type="evidence" value="ECO:0007669"/>
    <property type="project" value="InterPro"/>
</dbReference>
<dbReference type="PRINTS" id="PR00038">
    <property type="entry name" value="HTHLUXR"/>
</dbReference>
<dbReference type="CDD" id="cd06170">
    <property type="entry name" value="LuxR_C_like"/>
    <property type="match status" value="1"/>
</dbReference>
<dbReference type="AlphaFoldDB" id="A0A840PG61"/>
<dbReference type="Proteomes" id="UP000578449">
    <property type="component" value="Unassembled WGS sequence"/>
</dbReference>
<gene>
    <name evidence="7" type="ORF">HNP84_007539</name>
</gene>
<protein>
    <submittedName>
        <fullName evidence="7">DNA-binding NarL/FixJ family response regulator</fullName>
    </submittedName>
</protein>
<accession>A0A840PG61</accession>
<dbReference type="RefSeq" id="WP_246519176.1">
    <property type="nucleotide sequence ID" value="NZ_BAABIX010000002.1"/>
</dbReference>
<dbReference type="SMART" id="SM00421">
    <property type="entry name" value="HTH_LUXR"/>
    <property type="match status" value="1"/>
</dbReference>
<evidence type="ECO:0000256" key="1">
    <source>
        <dbReference type="ARBA" id="ARBA00022553"/>
    </source>
</evidence>
<organism evidence="7 8">
    <name type="scientific">Thermocatellispora tengchongensis</name>
    <dbReference type="NCBI Taxonomy" id="1073253"/>
    <lineage>
        <taxon>Bacteria</taxon>
        <taxon>Bacillati</taxon>
        <taxon>Actinomycetota</taxon>
        <taxon>Actinomycetes</taxon>
        <taxon>Streptosporangiales</taxon>
        <taxon>Streptosporangiaceae</taxon>
        <taxon>Thermocatellispora</taxon>
    </lineage>
</organism>
<dbReference type="PANTHER" id="PTHR43214">
    <property type="entry name" value="TWO-COMPONENT RESPONSE REGULATOR"/>
    <property type="match status" value="1"/>
</dbReference>
<dbReference type="Pfam" id="PF00072">
    <property type="entry name" value="Response_reg"/>
    <property type="match status" value="1"/>
</dbReference>
<dbReference type="GO" id="GO:0006355">
    <property type="term" value="P:regulation of DNA-templated transcription"/>
    <property type="evidence" value="ECO:0007669"/>
    <property type="project" value="InterPro"/>
</dbReference>